<reference evidence="3" key="1">
    <citation type="submission" date="2021-01" db="EMBL/GenBank/DDBJ databases">
        <title>Whole genome shotgun sequence of Dactylosporangium siamense NBRC 106093.</title>
        <authorList>
            <person name="Komaki H."/>
            <person name="Tamura T."/>
        </authorList>
    </citation>
    <scope>NUCLEOTIDE SEQUENCE</scope>
    <source>
        <strain evidence="3">NBRC 106093</strain>
    </source>
</reference>
<gene>
    <name evidence="3" type="ORF">Dsi01nite_031460</name>
</gene>
<dbReference type="PROSITE" id="PS52006">
    <property type="entry name" value="GH64"/>
    <property type="match status" value="1"/>
</dbReference>
<dbReference type="InterPro" id="IPR037398">
    <property type="entry name" value="Glyco_hydro_64_fam"/>
</dbReference>
<sequence length="297" mass="32176">MSFLTRTAALTCAAVAGTLLAAPASAAADFWGPTTGIPVSNRVMTFKVLNRTNGQYPDSKVYWTFNGQTRSIAEQQFVDVPVIAAARMYFHLGAPDSQYSDFIELNTTAAWIGVNTTRVDGFGLKLALRVHTKGGQEATVGETQAVFAQGRDSTFQEFVTAMPAQFKHLAQAPLRIIAPSRSAAFQPGGQYQNYFKSYTSSLGYNVSTSDVFGCAGSLASNAALCGALNRHVAQLPQAQWADVGRFYQSAPANYYARFWHNHAVGNKAYGFPYDDAADQSSFVALNNPQYMLIAVGW</sequence>
<keyword evidence="4" id="KW-1185">Reference proteome</keyword>
<dbReference type="Pfam" id="PF16483">
    <property type="entry name" value="Glyco_hydro_64"/>
    <property type="match status" value="2"/>
</dbReference>
<dbReference type="InterPro" id="IPR032477">
    <property type="entry name" value="Glyco_hydro_64"/>
</dbReference>
<dbReference type="PANTHER" id="PTHR38165:SF1">
    <property type="entry name" value="GLUCANASE B"/>
    <property type="match status" value="1"/>
</dbReference>
<feature type="domain" description="GH64" evidence="2">
    <location>
        <begin position="23"/>
        <end position="297"/>
    </location>
</feature>
<protein>
    <recommendedName>
        <fullName evidence="2">GH64 domain-containing protein</fullName>
    </recommendedName>
</protein>
<organism evidence="3 4">
    <name type="scientific">Dactylosporangium siamense</name>
    <dbReference type="NCBI Taxonomy" id="685454"/>
    <lineage>
        <taxon>Bacteria</taxon>
        <taxon>Bacillati</taxon>
        <taxon>Actinomycetota</taxon>
        <taxon>Actinomycetes</taxon>
        <taxon>Micromonosporales</taxon>
        <taxon>Micromonosporaceae</taxon>
        <taxon>Dactylosporangium</taxon>
    </lineage>
</organism>
<feature type="signal peptide" evidence="1">
    <location>
        <begin position="1"/>
        <end position="21"/>
    </location>
</feature>
<dbReference type="CDD" id="cd09214">
    <property type="entry name" value="GH64-like"/>
    <property type="match status" value="1"/>
</dbReference>
<dbReference type="RefSeq" id="WP_203846917.1">
    <property type="nucleotide sequence ID" value="NZ_BAAAVW010000009.1"/>
</dbReference>
<dbReference type="AlphaFoldDB" id="A0A919PHS7"/>
<evidence type="ECO:0000313" key="3">
    <source>
        <dbReference type="EMBL" id="GIG45105.1"/>
    </source>
</evidence>
<evidence type="ECO:0000256" key="1">
    <source>
        <dbReference type="SAM" id="SignalP"/>
    </source>
</evidence>
<comment type="caution">
    <text evidence="3">The sequence shown here is derived from an EMBL/GenBank/DDBJ whole genome shotgun (WGS) entry which is preliminary data.</text>
</comment>
<evidence type="ECO:0000259" key="2">
    <source>
        <dbReference type="PROSITE" id="PS52006"/>
    </source>
</evidence>
<keyword evidence="1" id="KW-0732">Signal</keyword>
<dbReference type="Proteomes" id="UP000660611">
    <property type="component" value="Unassembled WGS sequence"/>
</dbReference>
<dbReference type="EMBL" id="BONQ01000050">
    <property type="protein sequence ID" value="GIG45105.1"/>
    <property type="molecule type" value="Genomic_DNA"/>
</dbReference>
<feature type="chain" id="PRO_5039545088" description="GH64 domain-containing protein" evidence="1">
    <location>
        <begin position="22"/>
        <end position="297"/>
    </location>
</feature>
<dbReference type="InterPro" id="IPR037176">
    <property type="entry name" value="Osmotin/thaumatin-like_sf"/>
</dbReference>
<dbReference type="PANTHER" id="PTHR38165">
    <property type="match status" value="1"/>
</dbReference>
<dbReference type="Gene3D" id="2.60.110.10">
    <property type="entry name" value="Thaumatin"/>
    <property type="match status" value="2"/>
</dbReference>
<accession>A0A919PHS7</accession>
<evidence type="ECO:0000313" key="4">
    <source>
        <dbReference type="Proteomes" id="UP000660611"/>
    </source>
</evidence>
<proteinExistence type="predicted"/>
<name>A0A919PHS7_9ACTN</name>